<feature type="transmembrane region" description="Helical" evidence="14">
    <location>
        <begin position="832"/>
        <end position="850"/>
    </location>
</feature>
<proteinExistence type="predicted"/>
<dbReference type="EMBL" id="HBGY01001839">
    <property type="protein sequence ID" value="CAD9557715.1"/>
    <property type="molecule type" value="Transcribed_RNA"/>
</dbReference>
<evidence type="ECO:0000313" key="16">
    <source>
        <dbReference type="EMBL" id="CAD9557715.1"/>
    </source>
</evidence>
<evidence type="ECO:0000256" key="7">
    <source>
        <dbReference type="ARBA" id="ARBA00022723"/>
    </source>
</evidence>
<evidence type="ECO:0000256" key="9">
    <source>
        <dbReference type="ARBA" id="ARBA00022786"/>
    </source>
</evidence>
<evidence type="ECO:0000256" key="1">
    <source>
        <dbReference type="ARBA" id="ARBA00000900"/>
    </source>
</evidence>
<evidence type="ECO:0000256" key="3">
    <source>
        <dbReference type="ARBA" id="ARBA00004906"/>
    </source>
</evidence>
<evidence type="ECO:0000256" key="8">
    <source>
        <dbReference type="ARBA" id="ARBA00022771"/>
    </source>
</evidence>
<dbReference type="GO" id="GO:0008270">
    <property type="term" value="F:zinc ion binding"/>
    <property type="evidence" value="ECO:0007669"/>
    <property type="project" value="UniProtKB-KW"/>
</dbReference>
<feature type="transmembrane region" description="Helical" evidence="14">
    <location>
        <begin position="791"/>
        <end position="811"/>
    </location>
</feature>
<evidence type="ECO:0000259" key="15">
    <source>
        <dbReference type="PROSITE" id="PS51292"/>
    </source>
</evidence>
<keyword evidence="12 14" id="KW-0472">Membrane</keyword>
<name>A0A7S2NT39_9STRA</name>
<feature type="transmembrane region" description="Helical" evidence="14">
    <location>
        <begin position="495"/>
        <end position="516"/>
    </location>
</feature>
<dbReference type="AlphaFoldDB" id="A0A7S2NT39"/>
<feature type="region of interest" description="Disordered" evidence="13">
    <location>
        <begin position="215"/>
        <end position="243"/>
    </location>
</feature>
<keyword evidence="7" id="KW-0479">Metal-binding</keyword>
<keyword evidence="9" id="KW-0833">Ubl conjugation pathway</keyword>
<organism evidence="16">
    <name type="scientific">Leptocylindrus danicus</name>
    <dbReference type="NCBI Taxonomy" id="163516"/>
    <lineage>
        <taxon>Eukaryota</taxon>
        <taxon>Sar</taxon>
        <taxon>Stramenopiles</taxon>
        <taxon>Ochrophyta</taxon>
        <taxon>Bacillariophyta</taxon>
        <taxon>Coscinodiscophyceae</taxon>
        <taxon>Chaetocerotophycidae</taxon>
        <taxon>Leptocylindrales</taxon>
        <taxon>Leptocylindraceae</taxon>
        <taxon>Leptocylindrus</taxon>
    </lineage>
</organism>
<keyword evidence="8" id="KW-0863">Zinc-finger</keyword>
<feature type="compositionally biased region" description="Basic and acidic residues" evidence="13">
    <location>
        <begin position="217"/>
        <end position="230"/>
    </location>
</feature>
<dbReference type="Gene3D" id="3.30.40.10">
    <property type="entry name" value="Zinc/RING finger domain, C3HC4 (zinc finger)"/>
    <property type="match status" value="1"/>
</dbReference>
<feature type="transmembrane region" description="Helical" evidence="14">
    <location>
        <begin position="112"/>
        <end position="135"/>
    </location>
</feature>
<dbReference type="GO" id="GO:0005789">
    <property type="term" value="C:endoplasmic reticulum membrane"/>
    <property type="evidence" value="ECO:0007669"/>
    <property type="project" value="TreeGrafter"/>
</dbReference>
<feature type="transmembrane region" description="Helical" evidence="14">
    <location>
        <begin position="155"/>
        <end position="179"/>
    </location>
</feature>
<dbReference type="SMART" id="SM00744">
    <property type="entry name" value="RINGv"/>
    <property type="match status" value="1"/>
</dbReference>
<feature type="transmembrane region" description="Helical" evidence="14">
    <location>
        <begin position="320"/>
        <end position="344"/>
    </location>
</feature>
<evidence type="ECO:0000256" key="10">
    <source>
        <dbReference type="ARBA" id="ARBA00022833"/>
    </source>
</evidence>
<feature type="transmembrane region" description="Helical" evidence="14">
    <location>
        <begin position="750"/>
        <end position="771"/>
    </location>
</feature>
<sequence length="1045" mass="118741">MDTQEQPENPIQSEPDRIEDDADEIECRVCRGPAEEGRPLFTPCKCSGSIAFTHHDCLVEWLNFTAKQKKCELCGHTFEFQPLYSPNTPDKLPTSLLVYTLVKHCVGKIPRILTVILSIVTWLAVIPLVTAHVYYSWLNSPKVVLERWPYIGEDVVAGIVISVCIVVSFLSVMSFVDFLRFHWAAQQNNVPADGDFWRDADEFLDQDDFDMMPQRRGARDRDRAAGRDGARAPGARFQAPQPPQMQPDEDIEIHLALNELLGLHSPLILIRNAIWYICFIVLYLGVVVYLPWRLGGLALSVLPFQQSIPTTDHLLTLPDLITLFVGYATQLAMGAIAQCAIIVVHKINSTIRSLQAGTVTNLDQGANENEYYTLVTSILHASLKIITLLFLKMAFLPLLLGFILDMTTLPLFTNISIETRLNDLIQNVVVSVVLHWVMGITFMLIITVSVLQLREVMHPMILKDVIRPQEPNVDLLGNLLSEGNVTHAKRIAVSLGIYISLLMVHIYIPIQILSYLNLQPTWEIKCVYWFGNLGRIGELLIFHLCMLGFLERFKNQIGKTQHKFLMKLCGYLDLIGHLLPCHVQNFEYIGCRCVYDEDVDEGEESPIDLFWVDLSRAESKEMFLLTHGERMLSVNSSDVQRHPVSNGFYWLGKKVLDSQEYHVLSEIDNVRIPTVIGRFRLRKIDEKMLVYKEVPNISSPIDRPPHNWDDLAGGGAEVQGRWSWGNERPSDIELATASRNIFTSKEVSKLAVLLALSWTATVLVLICVFTVPLKIGRAIFELLNISPHDPLGFVLGEIVMFACLYAVWYIFNTEFRLKRWIMNFKPPTSYKLFSVSLSMVLWFAATPSFLGDIYFSWFPPDESIDFGTVSMRRWCAGFLILHAWAASCYYEVYSVDFWIDLGLVNPQNQRNRGAQDAEGVLSAWQGRQGKVGKFYTQLYNVFSRWEWESVDKTVLLEEFATPIALRFGITRCIPSFVGEIIGGGVFLYRVLSLITVCVLLTVSYQEALNTWFVRVHKVAKDDLYLIGERLINYRDPKNASETGSG</sequence>
<feature type="transmembrane region" description="Helical" evidence="14">
    <location>
        <begin position="424"/>
        <end position="451"/>
    </location>
</feature>
<comment type="catalytic activity">
    <reaction evidence="1">
        <text>S-ubiquitinyl-[E2 ubiquitin-conjugating enzyme]-L-cysteine + [acceptor protein]-L-lysine = [E2 ubiquitin-conjugating enzyme]-L-cysteine + N(6)-ubiquitinyl-[acceptor protein]-L-lysine.</text>
        <dbReference type="EC" id="2.3.2.27"/>
    </reaction>
</comment>
<reference evidence="16" key="1">
    <citation type="submission" date="2021-01" db="EMBL/GenBank/DDBJ databases">
        <authorList>
            <person name="Corre E."/>
            <person name="Pelletier E."/>
            <person name="Niang G."/>
            <person name="Scheremetjew M."/>
            <person name="Finn R."/>
            <person name="Kale V."/>
            <person name="Holt S."/>
            <person name="Cochrane G."/>
            <person name="Meng A."/>
            <person name="Brown T."/>
            <person name="Cohen L."/>
        </authorList>
    </citation>
    <scope>NUCLEOTIDE SEQUENCE</scope>
    <source>
        <strain evidence="16">B650</strain>
    </source>
</reference>
<comment type="pathway">
    <text evidence="3">Protein modification; protein ubiquitination.</text>
</comment>
<keyword evidence="11 14" id="KW-1133">Transmembrane helix</keyword>
<dbReference type="CDD" id="cd16702">
    <property type="entry name" value="RING_CH-C4HC3_MARCH6"/>
    <property type="match status" value="1"/>
</dbReference>
<evidence type="ECO:0000256" key="6">
    <source>
        <dbReference type="ARBA" id="ARBA00022692"/>
    </source>
</evidence>
<dbReference type="InterPro" id="IPR013083">
    <property type="entry name" value="Znf_RING/FYVE/PHD"/>
</dbReference>
<dbReference type="PROSITE" id="PS51292">
    <property type="entry name" value="ZF_RING_CH"/>
    <property type="match status" value="1"/>
</dbReference>
<dbReference type="Pfam" id="PF12906">
    <property type="entry name" value="RINGv"/>
    <property type="match status" value="1"/>
</dbReference>
<protein>
    <recommendedName>
        <fullName evidence="4">RING-type E3 ubiquitin transferase</fullName>
        <ecNumber evidence="4">2.3.2.27</ecNumber>
    </recommendedName>
</protein>
<feature type="transmembrane region" description="Helical" evidence="14">
    <location>
        <begin position="986"/>
        <end position="1004"/>
    </location>
</feature>
<evidence type="ECO:0000256" key="14">
    <source>
        <dbReference type="SAM" id="Phobius"/>
    </source>
</evidence>
<feature type="domain" description="RING-CH-type" evidence="15">
    <location>
        <begin position="19"/>
        <end position="81"/>
    </location>
</feature>
<dbReference type="PANTHER" id="PTHR13145:SF0">
    <property type="entry name" value="E3 UBIQUITIN-PROTEIN LIGASE MARCHF6"/>
    <property type="match status" value="1"/>
</dbReference>
<evidence type="ECO:0000256" key="13">
    <source>
        <dbReference type="SAM" id="MobiDB-lite"/>
    </source>
</evidence>
<dbReference type="SUPFAM" id="SSF57850">
    <property type="entry name" value="RING/U-box"/>
    <property type="match status" value="1"/>
</dbReference>
<keyword evidence="5" id="KW-0808">Transferase</keyword>
<accession>A0A7S2NT39</accession>
<feature type="transmembrane region" description="Helical" evidence="14">
    <location>
        <begin position="273"/>
        <end position="292"/>
    </location>
</feature>
<evidence type="ECO:0000256" key="11">
    <source>
        <dbReference type="ARBA" id="ARBA00022989"/>
    </source>
</evidence>
<keyword evidence="10" id="KW-0862">Zinc</keyword>
<feature type="transmembrane region" description="Helical" evidence="14">
    <location>
        <begin position="528"/>
        <end position="550"/>
    </location>
</feature>
<dbReference type="InterPro" id="IPR011016">
    <property type="entry name" value="Znf_RING-CH"/>
</dbReference>
<gene>
    <name evidence="16" type="ORF">LDAN0321_LOCUS1246</name>
</gene>
<evidence type="ECO:0000256" key="2">
    <source>
        <dbReference type="ARBA" id="ARBA00004141"/>
    </source>
</evidence>
<dbReference type="EC" id="2.3.2.27" evidence="4"/>
<dbReference type="GO" id="GO:0061630">
    <property type="term" value="F:ubiquitin protein ligase activity"/>
    <property type="evidence" value="ECO:0007669"/>
    <property type="project" value="UniProtKB-EC"/>
</dbReference>
<evidence type="ECO:0000256" key="5">
    <source>
        <dbReference type="ARBA" id="ARBA00022679"/>
    </source>
</evidence>
<dbReference type="GO" id="GO:0036503">
    <property type="term" value="P:ERAD pathway"/>
    <property type="evidence" value="ECO:0007669"/>
    <property type="project" value="TreeGrafter"/>
</dbReference>
<evidence type="ECO:0000256" key="4">
    <source>
        <dbReference type="ARBA" id="ARBA00012483"/>
    </source>
</evidence>
<comment type="subcellular location">
    <subcellularLocation>
        <location evidence="2">Membrane</location>
        <topology evidence="2">Multi-pass membrane protein</topology>
    </subcellularLocation>
</comment>
<dbReference type="PANTHER" id="PTHR13145">
    <property type="entry name" value="SSM4 PROTEIN"/>
    <property type="match status" value="1"/>
</dbReference>
<keyword evidence="6 14" id="KW-0812">Transmembrane</keyword>
<feature type="transmembrane region" description="Helical" evidence="14">
    <location>
        <begin position="385"/>
        <end position="404"/>
    </location>
</feature>
<evidence type="ECO:0000256" key="12">
    <source>
        <dbReference type="ARBA" id="ARBA00023136"/>
    </source>
</evidence>